<proteinExistence type="predicted"/>
<comment type="caution">
    <text evidence="4">The sequence shown here is derived from an EMBL/GenBank/DDBJ whole genome shotgun (WGS) entry which is preliminary data.</text>
</comment>
<keyword evidence="5" id="KW-1185">Reference proteome</keyword>
<dbReference type="SUPFAM" id="SSF52172">
    <property type="entry name" value="CheY-like"/>
    <property type="match status" value="1"/>
</dbReference>
<evidence type="ECO:0000259" key="3">
    <source>
        <dbReference type="PROSITE" id="PS50930"/>
    </source>
</evidence>
<feature type="domain" description="Response regulatory" evidence="2">
    <location>
        <begin position="3"/>
        <end position="123"/>
    </location>
</feature>
<dbReference type="Pfam" id="PF04397">
    <property type="entry name" value="LytTR"/>
    <property type="match status" value="1"/>
</dbReference>
<dbReference type="GO" id="GO:0003677">
    <property type="term" value="F:DNA binding"/>
    <property type="evidence" value="ECO:0007669"/>
    <property type="project" value="InterPro"/>
</dbReference>
<dbReference type="SMART" id="SM00448">
    <property type="entry name" value="REC"/>
    <property type="match status" value="1"/>
</dbReference>
<dbReference type="InterPro" id="IPR007492">
    <property type="entry name" value="LytTR_DNA-bd_dom"/>
</dbReference>
<dbReference type="InterPro" id="IPR001789">
    <property type="entry name" value="Sig_transdc_resp-reg_receiver"/>
</dbReference>
<dbReference type="GO" id="GO:0000156">
    <property type="term" value="F:phosphorelay response regulator activity"/>
    <property type="evidence" value="ECO:0007669"/>
    <property type="project" value="InterPro"/>
</dbReference>
<organism evidence="4 5">
    <name type="scientific">Undibacterium luofuense</name>
    <dbReference type="NCBI Taxonomy" id="2828733"/>
    <lineage>
        <taxon>Bacteria</taxon>
        <taxon>Pseudomonadati</taxon>
        <taxon>Pseudomonadota</taxon>
        <taxon>Betaproteobacteria</taxon>
        <taxon>Burkholderiales</taxon>
        <taxon>Oxalobacteraceae</taxon>
        <taxon>Undibacterium</taxon>
    </lineage>
</organism>
<dbReference type="AlphaFoldDB" id="A0A941DML7"/>
<dbReference type="PROSITE" id="PS50930">
    <property type="entry name" value="HTH_LYTTR"/>
    <property type="match status" value="1"/>
</dbReference>
<dbReference type="Pfam" id="PF00072">
    <property type="entry name" value="Response_reg"/>
    <property type="match status" value="1"/>
</dbReference>
<evidence type="ECO:0000313" key="4">
    <source>
        <dbReference type="EMBL" id="MBR7782715.1"/>
    </source>
</evidence>
<evidence type="ECO:0000256" key="1">
    <source>
        <dbReference type="PROSITE-ProRule" id="PRU00169"/>
    </source>
</evidence>
<reference evidence="4" key="1">
    <citation type="submission" date="2021-04" db="EMBL/GenBank/DDBJ databases">
        <title>novel species isolated from subtropical streams in China.</title>
        <authorList>
            <person name="Lu H."/>
        </authorList>
    </citation>
    <scope>NUCLEOTIDE SEQUENCE</scope>
    <source>
        <strain evidence="4">LFS511W</strain>
    </source>
</reference>
<dbReference type="InterPro" id="IPR046947">
    <property type="entry name" value="LytR-like"/>
</dbReference>
<accession>A0A941DML7</accession>
<dbReference type="Gene3D" id="2.40.50.1020">
    <property type="entry name" value="LytTr DNA-binding domain"/>
    <property type="match status" value="1"/>
</dbReference>
<feature type="modified residue" description="4-aspartylphosphate" evidence="1">
    <location>
        <position position="57"/>
    </location>
</feature>
<keyword evidence="1" id="KW-0597">Phosphoprotein</keyword>
<dbReference type="EMBL" id="JAGSPN010000007">
    <property type="protein sequence ID" value="MBR7782715.1"/>
    <property type="molecule type" value="Genomic_DNA"/>
</dbReference>
<protein>
    <submittedName>
        <fullName evidence="4">Response regulator transcription factor</fullName>
    </submittedName>
</protein>
<evidence type="ECO:0000313" key="5">
    <source>
        <dbReference type="Proteomes" id="UP000680067"/>
    </source>
</evidence>
<gene>
    <name evidence="4" type="ORF">KDM89_11215</name>
</gene>
<dbReference type="InterPro" id="IPR011006">
    <property type="entry name" value="CheY-like_superfamily"/>
</dbReference>
<dbReference type="PANTHER" id="PTHR37299:SF1">
    <property type="entry name" value="STAGE 0 SPORULATION PROTEIN A HOMOLOG"/>
    <property type="match status" value="1"/>
</dbReference>
<dbReference type="Proteomes" id="UP000680067">
    <property type="component" value="Unassembled WGS sequence"/>
</dbReference>
<dbReference type="PANTHER" id="PTHR37299">
    <property type="entry name" value="TRANSCRIPTIONAL REGULATOR-RELATED"/>
    <property type="match status" value="1"/>
</dbReference>
<name>A0A941DML7_9BURK</name>
<dbReference type="Gene3D" id="3.40.50.2300">
    <property type="match status" value="1"/>
</dbReference>
<feature type="domain" description="HTH LytTR-type" evidence="3">
    <location>
        <begin position="144"/>
        <end position="215"/>
    </location>
</feature>
<dbReference type="PROSITE" id="PS50110">
    <property type="entry name" value="RESPONSE_REGULATORY"/>
    <property type="match status" value="1"/>
</dbReference>
<evidence type="ECO:0000259" key="2">
    <source>
        <dbReference type="PROSITE" id="PS50110"/>
    </source>
</evidence>
<sequence>MFKIAIVDDEAPARVRLHTLLDDIAHEFPHEVVAETGDAQEALRLMQSVKPDVILLDVQMPVMTGIEFAKALRAASGEGDRPQIIYITAYEEFALPAFEVQATDYLLKPVRASRLLESLRRVRARLPQPEINGSDDRRPARTSFSIMERGRVVMVPVSEVLFMKADQKYVSLHTPFRSYLIEDSLTSLEAEFPDRFVRVHRNALVRRSAIAGVEKVVQSVSRPNGDEKVSEGWQVLVAGCAEKLPVSRRQWSVIKPLVR</sequence>
<dbReference type="SMART" id="SM00850">
    <property type="entry name" value="LytTR"/>
    <property type="match status" value="1"/>
</dbReference>